<sequence length="152" mass="15945">MSGRGGAGNIQAVQQEKNRILNDLESGSRTVAKARPTVAEVKLSDQQYAHSGRGGAGNYYSPKELSESGKFSTGDAASTASGSIASTQLVRKYGRGGAGNYEFSGTGSAQAKAQDEVAEADRRRRLQDAIEKGVSEQLAFPSKAKLSGVEPY</sequence>
<dbReference type="InterPro" id="IPR053203">
    <property type="entry name" value="Cisplatin_resist-associated"/>
</dbReference>
<dbReference type="AlphaFoldDB" id="A0A1V8SVG0"/>
<keyword evidence="3" id="KW-1185">Reference proteome</keyword>
<dbReference type="EMBL" id="NAJO01000025">
    <property type="protein sequence ID" value="OQO03155.1"/>
    <property type="molecule type" value="Genomic_DNA"/>
</dbReference>
<proteinExistence type="predicted"/>
<reference evidence="3" key="1">
    <citation type="submission" date="2017-03" db="EMBL/GenBank/DDBJ databases">
        <title>Genomes of endolithic fungi from Antarctica.</title>
        <authorList>
            <person name="Coleine C."/>
            <person name="Masonjones S."/>
            <person name="Stajich J.E."/>
        </authorList>
    </citation>
    <scope>NUCLEOTIDE SEQUENCE [LARGE SCALE GENOMIC DNA]</scope>
    <source>
        <strain evidence="3">CCFEE 5527</strain>
    </source>
</reference>
<feature type="compositionally biased region" description="Low complexity" evidence="1">
    <location>
        <begin position="72"/>
        <end position="87"/>
    </location>
</feature>
<evidence type="ECO:0000313" key="3">
    <source>
        <dbReference type="Proteomes" id="UP000192596"/>
    </source>
</evidence>
<dbReference type="InterPro" id="IPR022024">
    <property type="entry name" value="DUF3602"/>
</dbReference>
<comment type="caution">
    <text evidence="2">The sequence shown here is derived from an EMBL/GenBank/DDBJ whole genome shotgun (WGS) entry which is preliminary data.</text>
</comment>
<organism evidence="2 3">
    <name type="scientific">Cryoendolithus antarcticus</name>
    <dbReference type="NCBI Taxonomy" id="1507870"/>
    <lineage>
        <taxon>Eukaryota</taxon>
        <taxon>Fungi</taxon>
        <taxon>Dikarya</taxon>
        <taxon>Ascomycota</taxon>
        <taxon>Pezizomycotina</taxon>
        <taxon>Dothideomycetes</taxon>
        <taxon>Dothideomycetidae</taxon>
        <taxon>Cladosporiales</taxon>
        <taxon>Cladosporiaceae</taxon>
        <taxon>Cryoendolithus</taxon>
    </lineage>
</organism>
<evidence type="ECO:0000256" key="1">
    <source>
        <dbReference type="SAM" id="MobiDB-lite"/>
    </source>
</evidence>
<dbReference type="PANTHER" id="PTHR34693:SF5">
    <property type="match status" value="1"/>
</dbReference>
<dbReference type="PANTHER" id="PTHR34693">
    <property type="entry name" value="PROTEIN PAR32"/>
    <property type="match status" value="1"/>
</dbReference>
<feature type="region of interest" description="Disordered" evidence="1">
    <location>
        <begin position="1"/>
        <end position="120"/>
    </location>
</feature>
<name>A0A1V8SVG0_9PEZI</name>
<accession>A0A1V8SVG0</accession>
<dbReference type="Proteomes" id="UP000192596">
    <property type="component" value="Unassembled WGS sequence"/>
</dbReference>
<dbReference type="OrthoDB" id="4159136at2759"/>
<gene>
    <name evidence="2" type="ORF">B0A48_11410</name>
</gene>
<dbReference type="Pfam" id="PF12223">
    <property type="entry name" value="DUF3602"/>
    <property type="match status" value="1"/>
</dbReference>
<dbReference type="InParanoid" id="A0A1V8SVG0"/>
<protein>
    <submittedName>
        <fullName evidence="2">Uncharacterized protein</fullName>
    </submittedName>
</protein>
<evidence type="ECO:0000313" key="2">
    <source>
        <dbReference type="EMBL" id="OQO03155.1"/>
    </source>
</evidence>